<feature type="compositionally biased region" description="Basic residues" evidence="2">
    <location>
        <begin position="246"/>
        <end position="258"/>
    </location>
</feature>
<organism evidence="4 5">
    <name type="scientific">Plasmopara halstedii</name>
    <name type="common">Downy mildew of sunflower</name>
    <dbReference type="NCBI Taxonomy" id="4781"/>
    <lineage>
        <taxon>Eukaryota</taxon>
        <taxon>Sar</taxon>
        <taxon>Stramenopiles</taxon>
        <taxon>Oomycota</taxon>
        <taxon>Peronosporomycetes</taxon>
        <taxon>Peronosporales</taxon>
        <taxon>Peronosporaceae</taxon>
        <taxon>Plasmopara</taxon>
    </lineage>
</organism>
<evidence type="ECO:0000256" key="1">
    <source>
        <dbReference type="ARBA" id="ARBA00022801"/>
    </source>
</evidence>
<dbReference type="AlphaFoldDB" id="A0A0N7L8P2"/>
<sequence length="646" mass="72092">MQGFFPEPLLRSLQRFAQLEDVKYSNESSYPSVLATGLVVGTCRDIKTSGLDTPVTQQVAVWGLLQSSSDDTGDYSFTQYLPGGISCIGNFVIVHGEDLTQLDSAALQITNDDKTKVIVLAYNVTTKSLQLFHCKDGKATMIEMQNVQCLHTRDFYRIIGLAPLISIVDFHVHGDESMFLRRVEKFLAATNENGDFYVRVGYTEGKKERGFRILDKHGNDIKTQNELVYLNSIVLQNDNNDELKNDKKHKKGKKKMPIKQKESNSQLGFFPTLEYGNITNIELLIGLAPSDTKAVAPVITIPSSSTSNSTLRRYHVHCEAFVVVPVESSVKNALALLRNQLHNQLTDVANRLKHTSEDNVSITTHQFPLIGAAFPLTLSSDESMTNVAKLEKLHRVFMQPFHQPLFRLSRGCSLTQQGEWLLKSNVLVNVHEGISNSGLGEQCLSAIVQGFYGYYHYLQQGINDKGWGCAYRSLQTLASWLFLQHYTQHEFLSHEQIQRVLVKIGDKPARFQGSTEWIGSLEVGYVLDELFGVTFRSLNVSSGSQLPEVARELLHHFQTQGTPVMMGGGQLAFTLLGVEYHPDTGVCAFLTLDPHYTGEEDLATIQNDTVALEGYKAVPCSWRKTTSFAKSGFYNFCLPQRPSGGV</sequence>
<dbReference type="GO" id="GO:0071567">
    <property type="term" value="F:deUFMylase activity"/>
    <property type="evidence" value="ECO:0007669"/>
    <property type="project" value="TreeGrafter"/>
</dbReference>
<name>A0A0N7L8P2_PLAHL</name>
<dbReference type="OMA" id="STEWIGS"/>
<reference evidence="5" key="1">
    <citation type="submission" date="2014-09" db="EMBL/GenBank/DDBJ databases">
        <authorList>
            <person name="Sharma Rahul"/>
            <person name="Thines Marco"/>
        </authorList>
    </citation>
    <scope>NUCLEOTIDE SEQUENCE [LARGE SCALE GENOMIC DNA]</scope>
</reference>
<dbReference type="PANTHER" id="PTHR48153">
    <property type="entry name" value="UFM1-SPECIFIC PROTEASE 2"/>
    <property type="match status" value="1"/>
</dbReference>
<evidence type="ECO:0000313" key="4">
    <source>
        <dbReference type="EMBL" id="CEG50427.1"/>
    </source>
</evidence>
<dbReference type="SUPFAM" id="SSF54001">
    <property type="entry name" value="Cysteine proteinases"/>
    <property type="match status" value="1"/>
</dbReference>
<dbReference type="EMBL" id="CCYD01003141">
    <property type="protein sequence ID" value="CEG50427.1"/>
    <property type="molecule type" value="Genomic_DNA"/>
</dbReference>
<keyword evidence="5" id="KW-1185">Reference proteome</keyword>
<dbReference type="Proteomes" id="UP000054928">
    <property type="component" value="Unassembled WGS sequence"/>
</dbReference>
<evidence type="ECO:0000256" key="2">
    <source>
        <dbReference type="SAM" id="MobiDB-lite"/>
    </source>
</evidence>
<dbReference type="OrthoDB" id="417506at2759"/>
<dbReference type="GeneID" id="36403194"/>
<protein>
    <submittedName>
        <fullName evidence="4">Uncharacterized conserved protein</fullName>
    </submittedName>
</protein>
<dbReference type="PANTHER" id="PTHR48153:SF2">
    <property type="entry name" value="UFM1-SPECIFIC PROTEASE 2"/>
    <property type="match status" value="1"/>
</dbReference>
<dbReference type="Pfam" id="PF07910">
    <property type="entry name" value="Peptidase_C78"/>
    <property type="match status" value="1"/>
</dbReference>
<feature type="domain" description="UFSP1/2/DUB catalytic" evidence="3">
    <location>
        <begin position="446"/>
        <end position="637"/>
    </location>
</feature>
<dbReference type="Gene3D" id="3.90.70.130">
    <property type="match status" value="1"/>
</dbReference>
<dbReference type="InterPro" id="IPR038765">
    <property type="entry name" value="Papain-like_cys_pep_sf"/>
</dbReference>
<accession>A0A0N7L8P2</accession>
<dbReference type="RefSeq" id="XP_024586796.1">
    <property type="nucleotide sequence ID" value="XM_024721726.1"/>
</dbReference>
<dbReference type="STRING" id="4781.A0A0N7L8P2"/>
<keyword evidence="1" id="KW-0378">Hydrolase</keyword>
<evidence type="ECO:0000313" key="5">
    <source>
        <dbReference type="Proteomes" id="UP000054928"/>
    </source>
</evidence>
<proteinExistence type="predicted"/>
<feature type="region of interest" description="Disordered" evidence="2">
    <location>
        <begin position="241"/>
        <end position="262"/>
    </location>
</feature>
<dbReference type="InterPro" id="IPR012462">
    <property type="entry name" value="UFSP1/2_DUB_cat"/>
</dbReference>
<evidence type="ECO:0000259" key="3">
    <source>
        <dbReference type="Pfam" id="PF07910"/>
    </source>
</evidence>